<proteinExistence type="inferred from homology"/>
<keyword evidence="7" id="KW-1015">Disulfide bond</keyword>
<dbReference type="Pfam" id="PF01823">
    <property type="entry name" value="MACPF"/>
    <property type="match status" value="1"/>
</dbReference>
<organism evidence="9 10">
    <name type="scientific">Batillaria attramentaria</name>
    <dbReference type="NCBI Taxonomy" id="370345"/>
    <lineage>
        <taxon>Eukaryota</taxon>
        <taxon>Metazoa</taxon>
        <taxon>Spiralia</taxon>
        <taxon>Lophotrochozoa</taxon>
        <taxon>Mollusca</taxon>
        <taxon>Gastropoda</taxon>
        <taxon>Caenogastropoda</taxon>
        <taxon>Sorbeoconcha</taxon>
        <taxon>Cerithioidea</taxon>
        <taxon>Batillariidae</taxon>
        <taxon>Batillaria</taxon>
    </lineage>
</organism>
<dbReference type="InterPro" id="IPR006585">
    <property type="entry name" value="FTP1"/>
</dbReference>
<feature type="domain" description="MACPF" evidence="8">
    <location>
        <begin position="95"/>
        <end position="408"/>
    </location>
</feature>
<dbReference type="AlphaFoldDB" id="A0ABD0LLP1"/>
<dbReference type="Pfam" id="PF22633">
    <property type="entry name" value="F5_F8_type_C_2"/>
    <property type="match status" value="1"/>
</dbReference>
<dbReference type="SUPFAM" id="SSF49785">
    <property type="entry name" value="Galactose-binding domain-like"/>
    <property type="match status" value="1"/>
</dbReference>
<comment type="similarity">
    <text evidence="2">Belongs to the fucolectin family.</text>
</comment>
<gene>
    <name evidence="9" type="ORF">BaRGS_00008386</name>
</gene>
<protein>
    <recommendedName>
        <fullName evidence="8">MACPF domain-containing protein</fullName>
    </recommendedName>
</protein>
<evidence type="ECO:0000256" key="2">
    <source>
        <dbReference type="ARBA" id="ARBA00010147"/>
    </source>
</evidence>
<evidence type="ECO:0000256" key="1">
    <source>
        <dbReference type="ARBA" id="ARBA00002219"/>
    </source>
</evidence>
<dbReference type="PANTHER" id="PTHR45713">
    <property type="entry name" value="FTP DOMAIN-CONTAINING PROTEIN"/>
    <property type="match status" value="1"/>
</dbReference>
<keyword evidence="6" id="KW-0106">Calcium</keyword>
<evidence type="ECO:0000256" key="3">
    <source>
        <dbReference type="ARBA" id="ARBA00011233"/>
    </source>
</evidence>
<keyword evidence="5" id="KW-0430">Lectin</keyword>
<evidence type="ECO:0000256" key="7">
    <source>
        <dbReference type="ARBA" id="ARBA00023157"/>
    </source>
</evidence>
<reference evidence="9 10" key="1">
    <citation type="journal article" date="2023" name="Sci. Data">
        <title>Genome assembly of the Korean intertidal mud-creeper Batillaria attramentaria.</title>
        <authorList>
            <person name="Patra A.K."/>
            <person name="Ho P.T."/>
            <person name="Jun S."/>
            <person name="Lee S.J."/>
            <person name="Kim Y."/>
            <person name="Won Y.J."/>
        </authorList>
    </citation>
    <scope>NUCLEOTIDE SEQUENCE [LARGE SCALE GENOMIC DNA]</scope>
    <source>
        <strain evidence="9">Wonlab-2016</strain>
    </source>
</reference>
<dbReference type="InterPro" id="IPR020864">
    <property type="entry name" value="MACPF"/>
</dbReference>
<keyword evidence="10" id="KW-1185">Reference proteome</keyword>
<dbReference type="GO" id="GO:0042806">
    <property type="term" value="F:fucose binding"/>
    <property type="evidence" value="ECO:0007669"/>
    <property type="project" value="UniProtKB-ARBA"/>
</dbReference>
<keyword evidence="4" id="KW-0479">Metal-binding</keyword>
<dbReference type="GO" id="GO:0010185">
    <property type="term" value="P:regulation of cellular defense response"/>
    <property type="evidence" value="ECO:0007669"/>
    <property type="project" value="UniProtKB-ARBA"/>
</dbReference>
<evidence type="ECO:0000313" key="9">
    <source>
        <dbReference type="EMBL" id="KAK7500479.1"/>
    </source>
</evidence>
<comment type="caution">
    <text evidence="9">The sequence shown here is derived from an EMBL/GenBank/DDBJ whole genome shotgun (WGS) entry which is preliminary data.</text>
</comment>
<evidence type="ECO:0000259" key="8">
    <source>
        <dbReference type="PROSITE" id="PS51412"/>
    </source>
</evidence>
<dbReference type="Gene3D" id="2.60.120.260">
    <property type="entry name" value="Galactose-binding domain-like"/>
    <property type="match status" value="1"/>
</dbReference>
<dbReference type="InterPro" id="IPR008979">
    <property type="entry name" value="Galactose-bd-like_sf"/>
</dbReference>
<dbReference type="GO" id="GO:0001868">
    <property type="term" value="P:regulation of complement activation, lectin pathway"/>
    <property type="evidence" value="ECO:0007669"/>
    <property type="project" value="UniProtKB-ARBA"/>
</dbReference>
<sequence length="788" mass="86055">MGLRVMTSSGDVNSAMPMIQGTAKNRFKPWKSPAFSVMLTVVLVTFTPTVAAKKEQDSAMADRSTRDVATEVNPRTRDVAVAPSDPGQYKIEYTGYTSDVAHPDYFPGLDYGLMGYDSLKGFPLSIGHDPGFTRPIFTGNYSGNPTTADGLWFLPKGVIAVPDESCVTSFTSEVIKSSREFSRSMKARASVSGGGWGVSFSASAGYQEASSVVSSGEYVLIISKANCDYYFMKLLPEYTPPFHPVFVKRVIKLNNSNDENDFIDFFDKFGTHFVNEVKFGASFTYEHKMSRSNYETMSSSGFDVSVAASYSGLFSVSGEASYSEEQKQAAADFNSKVTTKTITIGSPPPENGDALTWASSVMQNPLPVRYDLTSIEELFSETFMGPDSVMGSLGIDYRKIKTMITATKRLYCERLQSQGLVNDCSDYISGLTLEKTKLAGMYKPYTGVKTFSDCFDLCYNLAKCDAVDFCDKCSSSDSDYRVCRVYVARGITTSANDDKWAAVIRVPDLTTPVRLFGTTINGVKRALSSDSPVTDIGSCSAECAADEFCVAFTLCKCPDMKRQCTLYSDIVYSLTSASDSTLYFVPPGLTFESLDSFQFESSLWPGTDCLNDAGCISTGAICLNGRCITAISDLENAAVGKPAKQRENSEGFSGRASNAVDGNPDTDYFALSCSMVYKRQAPFAWWYVDLGDIYEILGVSITNRGDCCPGNVYDLSGAVVEVFQHNPESSTNPRTCYSLSSVPIGATHFGTCTPRLSGRYVRVRRNSFSLTMCEVEVWVLPSTWAGQQ</sequence>
<dbReference type="EMBL" id="JACVVK020000037">
    <property type="protein sequence ID" value="KAK7500479.1"/>
    <property type="molecule type" value="Genomic_DNA"/>
</dbReference>
<comment type="function">
    <text evidence="1">Acts as a defensive agent. Recognizes blood group fucosylated oligosaccharides including A, B, H and Lewis B-type antigens. Does not recognize Lewis A antigen and has low affinity for monovalent haptens.</text>
</comment>
<evidence type="ECO:0000256" key="4">
    <source>
        <dbReference type="ARBA" id="ARBA00022723"/>
    </source>
</evidence>
<accession>A0ABD0LLP1</accession>
<evidence type="ECO:0000256" key="6">
    <source>
        <dbReference type="ARBA" id="ARBA00022837"/>
    </source>
</evidence>
<dbReference type="GO" id="GO:0046872">
    <property type="term" value="F:metal ion binding"/>
    <property type="evidence" value="ECO:0007669"/>
    <property type="project" value="UniProtKB-KW"/>
</dbReference>
<evidence type="ECO:0000256" key="5">
    <source>
        <dbReference type="ARBA" id="ARBA00022734"/>
    </source>
</evidence>
<dbReference type="Proteomes" id="UP001519460">
    <property type="component" value="Unassembled WGS sequence"/>
</dbReference>
<evidence type="ECO:0000313" key="10">
    <source>
        <dbReference type="Proteomes" id="UP001519460"/>
    </source>
</evidence>
<name>A0ABD0LLP1_9CAEN</name>
<dbReference type="SMART" id="SM00457">
    <property type="entry name" value="MACPF"/>
    <property type="match status" value="1"/>
</dbReference>
<comment type="subunit">
    <text evidence="3">Homotrimer.</text>
</comment>
<dbReference type="SMART" id="SM00607">
    <property type="entry name" value="FTP"/>
    <property type="match status" value="1"/>
</dbReference>
<dbReference type="PROSITE" id="PS51412">
    <property type="entry name" value="MACPF_2"/>
    <property type="match status" value="1"/>
</dbReference>
<dbReference type="InterPro" id="IPR051941">
    <property type="entry name" value="BG_Antigen-Binding_Lectin"/>
</dbReference>
<dbReference type="PANTHER" id="PTHR45713:SF15">
    <property type="entry name" value="F5_8 TYPE C DOMAIN-CONTAINING PROTEIN"/>
    <property type="match status" value="1"/>
</dbReference>